<evidence type="ECO:0000313" key="2">
    <source>
        <dbReference type="Proteomes" id="UP001595476"/>
    </source>
</evidence>
<dbReference type="Proteomes" id="UP001595476">
    <property type="component" value="Unassembled WGS sequence"/>
</dbReference>
<evidence type="ECO:0000313" key="1">
    <source>
        <dbReference type="EMBL" id="MFC3150026.1"/>
    </source>
</evidence>
<dbReference type="RefSeq" id="WP_386716070.1">
    <property type="nucleotide sequence ID" value="NZ_JBHRSZ010000002.1"/>
</dbReference>
<gene>
    <name evidence="1" type="ORF">ACFOEK_03215</name>
</gene>
<sequence length="99" mass="11285">MIDSTHPLIGHWKSTDDFDDVVVTITPKQNSFAVSVRDHADGEQAEIFETNYDGDTLSFAAHWASNGRLIKYRFLLQSEGTVNVTYTFSDQEIWQKQTT</sequence>
<accession>A0ABV7HEP7</accession>
<keyword evidence="2" id="KW-1185">Reference proteome</keyword>
<dbReference type="EMBL" id="JBHRSZ010000002">
    <property type="protein sequence ID" value="MFC3150026.1"/>
    <property type="molecule type" value="Genomic_DNA"/>
</dbReference>
<comment type="caution">
    <text evidence="1">The sequence shown here is derived from an EMBL/GenBank/DDBJ whole genome shotgun (WGS) entry which is preliminary data.</text>
</comment>
<protein>
    <submittedName>
        <fullName evidence="1">Uncharacterized protein</fullName>
    </submittedName>
</protein>
<name>A0ABV7HEP7_9GAMM</name>
<organism evidence="1 2">
    <name type="scientific">Litoribrevibacter euphylliae</name>
    <dbReference type="NCBI Taxonomy" id="1834034"/>
    <lineage>
        <taxon>Bacteria</taxon>
        <taxon>Pseudomonadati</taxon>
        <taxon>Pseudomonadota</taxon>
        <taxon>Gammaproteobacteria</taxon>
        <taxon>Oceanospirillales</taxon>
        <taxon>Oceanospirillaceae</taxon>
        <taxon>Litoribrevibacter</taxon>
    </lineage>
</organism>
<reference evidence="2" key="1">
    <citation type="journal article" date="2019" name="Int. J. Syst. Evol. Microbiol.">
        <title>The Global Catalogue of Microorganisms (GCM) 10K type strain sequencing project: providing services to taxonomists for standard genome sequencing and annotation.</title>
        <authorList>
            <consortium name="The Broad Institute Genomics Platform"/>
            <consortium name="The Broad Institute Genome Sequencing Center for Infectious Disease"/>
            <person name="Wu L."/>
            <person name="Ma J."/>
        </authorList>
    </citation>
    <scope>NUCLEOTIDE SEQUENCE [LARGE SCALE GENOMIC DNA]</scope>
    <source>
        <strain evidence="2">KCTC 52438</strain>
    </source>
</reference>
<proteinExistence type="predicted"/>